<dbReference type="InterPro" id="IPR039424">
    <property type="entry name" value="SBP_5"/>
</dbReference>
<feature type="compositionally biased region" description="Low complexity" evidence="2">
    <location>
        <begin position="17"/>
        <end position="38"/>
    </location>
</feature>
<dbReference type="InterPro" id="IPR030678">
    <property type="entry name" value="Peptide/Ni-bd"/>
</dbReference>
<dbReference type="EMBL" id="FOIM01000017">
    <property type="protein sequence ID" value="SET85673.1"/>
    <property type="molecule type" value="Genomic_DNA"/>
</dbReference>
<feature type="region of interest" description="Disordered" evidence="2">
    <location>
        <begin position="10"/>
        <end position="68"/>
    </location>
</feature>
<dbReference type="AlphaFoldDB" id="A0A1I0HR81"/>
<accession>A0A1I0HR81</accession>
<protein>
    <submittedName>
        <fullName evidence="4">Peptide/nickel transport system substrate-binding protein</fullName>
    </submittedName>
</protein>
<dbReference type="Pfam" id="PF00496">
    <property type="entry name" value="SBP_bac_5"/>
    <property type="match status" value="1"/>
</dbReference>
<dbReference type="PANTHER" id="PTHR30290">
    <property type="entry name" value="PERIPLASMIC BINDING COMPONENT OF ABC TRANSPORTER"/>
    <property type="match status" value="1"/>
</dbReference>
<proteinExistence type="predicted"/>
<feature type="domain" description="Solute-binding protein family 5" evidence="3">
    <location>
        <begin position="109"/>
        <end position="450"/>
    </location>
</feature>
<keyword evidence="5" id="KW-1185">Reference proteome</keyword>
<evidence type="ECO:0000259" key="3">
    <source>
        <dbReference type="Pfam" id="PF00496"/>
    </source>
</evidence>
<dbReference type="GO" id="GO:0043190">
    <property type="term" value="C:ATP-binding cassette (ABC) transporter complex"/>
    <property type="evidence" value="ECO:0007669"/>
    <property type="project" value="InterPro"/>
</dbReference>
<evidence type="ECO:0000313" key="5">
    <source>
        <dbReference type="Proteomes" id="UP000198508"/>
    </source>
</evidence>
<organism evidence="4 5">
    <name type="scientific">Enterocloster lavalensis</name>
    <dbReference type="NCBI Taxonomy" id="460384"/>
    <lineage>
        <taxon>Bacteria</taxon>
        <taxon>Bacillati</taxon>
        <taxon>Bacillota</taxon>
        <taxon>Clostridia</taxon>
        <taxon>Lachnospirales</taxon>
        <taxon>Lachnospiraceae</taxon>
        <taxon>Enterocloster</taxon>
    </lineage>
</organism>
<dbReference type="Gene3D" id="3.10.105.10">
    <property type="entry name" value="Dipeptide-binding Protein, Domain 3"/>
    <property type="match status" value="1"/>
</dbReference>
<dbReference type="RefSeq" id="WP_227167177.1">
    <property type="nucleotide sequence ID" value="NZ_JAJCRP010000001.1"/>
</dbReference>
<evidence type="ECO:0000256" key="1">
    <source>
        <dbReference type="ARBA" id="ARBA00022729"/>
    </source>
</evidence>
<dbReference type="PANTHER" id="PTHR30290:SF38">
    <property type="entry name" value="D,D-DIPEPTIDE-BINDING PERIPLASMIC PROTEIN DDPA-RELATED"/>
    <property type="match status" value="1"/>
</dbReference>
<dbReference type="GO" id="GO:1904680">
    <property type="term" value="F:peptide transmembrane transporter activity"/>
    <property type="evidence" value="ECO:0007669"/>
    <property type="project" value="TreeGrafter"/>
</dbReference>
<keyword evidence="1" id="KW-0732">Signal</keyword>
<dbReference type="GO" id="GO:0015833">
    <property type="term" value="P:peptide transport"/>
    <property type="evidence" value="ECO:0007669"/>
    <property type="project" value="TreeGrafter"/>
</dbReference>
<dbReference type="Proteomes" id="UP000198508">
    <property type="component" value="Unassembled WGS sequence"/>
</dbReference>
<dbReference type="Gene3D" id="3.90.76.10">
    <property type="entry name" value="Dipeptide-binding Protein, Domain 1"/>
    <property type="match status" value="1"/>
</dbReference>
<dbReference type="InterPro" id="IPR000914">
    <property type="entry name" value="SBP_5_dom"/>
</dbReference>
<gene>
    <name evidence="4" type="ORF">SAMN05216313_1177</name>
</gene>
<dbReference type="GO" id="GO:0042597">
    <property type="term" value="C:periplasmic space"/>
    <property type="evidence" value="ECO:0007669"/>
    <property type="project" value="UniProtKB-ARBA"/>
</dbReference>
<sequence>MIMLALTACSGGGQTPASQAAGSTQAAESAQAAGQAETPADQKEEPATGEPKYGGQLRVTLNNDPASMDPLLEDSEPGQIPAAHIFETALCNNIAGEICPQVCTFEEKDNQVILKVREGVTFHDGSPCEIADVEASANRWLNNVKMARTYVGDLMESMKVEGDALVFTFKDPAPLATTMMSGWDRGLYVMPKELCEKYPDSKIADADLIGTGPYKFVEHLADRYIKMEKYQDYKPLESDETGMAETRHGYVDTLYFYSAPDINARISGVQTDEYDIAFGVPDNMRATLEADPNLDIEIKDLSIYCGLVFNYEKGQCADVNLRNAILACLDMDSLMLAAQGSADLYYLNPTVVSTKSKWFCEESLGKYNAPDIEKAKDYLSKSSYDGSPLVFITTKDNAYMYKTALALSDMVKPAGIVIDIQVYDNATLKDYRMDPDKFDMFSSGLSEKVDPTQIAFFEDGWAGFYKSEKKDELMAKMNAESDFNKRYEYWEEMCKVLYEDLPIITFGERRVVEVKRKTVHNTFDTVQKFYWNIWVD</sequence>
<evidence type="ECO:0000313" key="4">
    <source>
        <dbReference type="EMBL" id="SET85673.1"/>
    </source>
</evidence>
<dbReference type="SUPFAM" id="SSF53850">
    <property type="entry name" value="Periplasmic binding protein-like II"/>
    <property type="match status" value="1"/>
</dbReference>
<dbReference type="Gene3D" id="3.40.190.10">
    <property type="entry name" value="Periplasmic binding protein-like II"/>
    <property type="match status" value="1"/>
</dbReference>
<reference evidence="5" key="1">
    <citation type="submission" date="2016-10" db="EMBL/GenBank/DDBJ databases">
        <authorList>
            <person name="Varghese N."/>
            <person name="Submissions S."/>
        </authorList>
    </citation>
    <scope>NUCLEOTIDE SEQUENCE [LARGE SCALE GENOMIC DNA]</scope>
    <source>
        <strain evidence="5">NLAE-zl-G277</strain>
    </source>
</reference>
<name>A0A1I0HR81_9FIRM</name>
<dbReference type="STRING" id="460384.SAMN05216313_1177"/>
<dbReference type="PIRSF" id="PIRSF002741">
    <property type="entry name" value="MppA"/>
    <property type="match status" value="1"/>
</dbReference>
<evidence type="ECO:0000256" key="2">
    <source>
        <dbReference type="SAM" id="MobiDB-lite"/>
    </source>
</evidence>